<keyword evidence="2 7" id="KW-0436">Ligase</keyword>
<dbReference type="GeneID" id="2896507"/>
<gene>
    <name evidence="7" type="primary">HER2</name>
    <name evidence="9" type="ORF">KLLA0_A09845g</name>
</gene>
<dbReference type="EC" id="6.3.5.7" evidence="7"/>
<evidence type="ECO:0000256" key="4">
    <source>
        <dbReference type="ARBA" id="ARBA00022840"/>
    </source>
</evidence>
<dbReference type="NCBIfam" id="TIGR00132">
    <property type="entry name" value="gatA"/>
    <property type="match status" value="1"/>
</dbReference>
<dbReference type="InterPro" id="IPR004412">
    <property type="entry name" value="GatA"/>
</dbReference>
<dbReference type="GO" id="GO:0005524">
    <property type="term" value="F:ATP binding"/>
    <property type="evidence" value="ECO:0007669"/>
    <property type="project" value="UniProtKB-KW"/>
</dbReference>
<feature type="active site" description="Acyl-ester intermediate" evidence="7">
    <location>
        <position position="157"/>
    </location>
</feature>
<dbReference type="GO" id="GO:0032543">
    <property type="term" value="P:mitochondrial translation"/>
    <property type="evidence" value="ECO:0007669"/>
    <property type="project" value="UniProtKB-UniRule"/>
</dbReference>
<feature type="active site" description="Charge relay system" evidence="7">
    <location>
        <position position="55"/>
    </location>
</feature>
<keyword evidence="4 7" id="KW-0067">ATP-binding</keyword>
<dbReference type="GO" id="GO:0050567">
    <property type="term" value="F:glutaminyl-tRNA synthase (glutamine-hydrolyzing) activity"/>
    <property type="evidence" value="ECO:0007669"/>
    <property type="project" value="UniProtKB-UniRule"/>
</dbReference>
<feature type="active site" description="Charge relay system" evidence="7">
    <location>
        <position position="133"/>
    </location>
</feature>
<dbReference type="GO" id="GO:0070681">
    <property type="term" value="P:glutaminyl-tRNAGln biosynthesis via transamidation"/>
    <property type="evidence" value="ECO:0007669"/>
    <property type="project" value="UniProtKB-UniRule"/>
</dbReference>
<accession>Q6CXA9</accession>
<feature type="domain" description="Amidase" evidence="8">
    <location>
        <begin position="10"/>
        <end position="457"/>
    </location>
</feature>
<dbReference type="PANTHER" id="PTHR11895:SF7">
    <property type="entry name" value="GLUTAMYL-TRNA(GLN) AMIDOTRANSFERASE SUBUNIT A, MITOCHONDRIAL"/>
    <property type="match status" value="1"/>
</dbReference>
<reference evidence="9 10" key="1">
    <citation type="journal article" date="2004" name="Nature">
        <title>Genome evolution in yeasts.</title>
        <authorList>
            <consortium name="Genolevures"/>
            <person name="Dujon B."/>
            <person name="Sherman D."/>
            <person name="Fischer G."/>
            <person name="Durrens P."/>
            <person name="Casaregola S."/>
            <person name="Lafontaine I."/>
            <person name="de Montigny J."/>
            <person name="Marck C."/>
            <person name="Neuveglise C."/>
            <person name="Talla E."/>
            <person name="Goffard N."/>
            <person name="Frangeul L."/>
            <person name="Aigle M."/>
            <person name="Anthouard V."/>
            <person name="Babour A."/>
            <person name="Barbe V."/>
            <person name="Barnay S."/>
            <person name="Blanchin S."/>
            <person name="Beckerich J.M."/>
            <person name="Beyne E."/>
            <person name="Bleykasten C."/>
            <person name="Boisrame A."/>
            <person name="Boyer J."/>
            <person name="Cattolico L."/>
            <person name="Confanioleri F."/>
            <person name="de Daruvar A."/>
            <person name="Despons L."/>
            <person name="Fabre E."/>
            <person name="Fairhead C."/>
            <person name="Ferry-Dumazet H."/>
            <person name="Groppi A."/>
            <person name="Hantraye F."/>
            <person name="Hennequin C."/>
            <person name="Jauniaux N."/>
            <person name="Joyet P."/>
            <person name="Kachouri R."/>
            <person name="Kerrest A."/>
            <person name="Koszul R."/>
            <person name="Lemaire M."/>
            <person name="Lesur I."/>
            <person name="Ma L."/>
            <person name="Muller H."/>
            <person name="Nicaud J.M."/>
            <person name="Nikolski M."/>
            <person name="Oztas S."/>
            <person name="Ozier-Kalogeropoulos O."/>
            <person name="Pellenz S."/>
            <person name="Potier S."/>
            <person name="Richard G.F."/>
            <person name="Straub M.L."/>
            <person name="Suleau A."/>
            <person name="Swennene D."/>
            <person name="Tekaia F."/>
            <person name="Wesolowski-Louvel M."/>
            <person name="Westhof E."/>
            <person name="Wirth B."/>
            <person name="Zeniou-Meyer M."/>
            <person name="Zivanovic I."/>
            <person name="Bolotin-Fukuhara M."/>
            <person name="Thierry A."/>
            <person name="Bouchier C."/>
            <person name="Caudron B."/>
            <person name="Scarpelli C."/>
            <person name="Gaillardin C."/>
            <person name="Weissenbach J."/>
            <person name="Wincker P."/>
            <person name="Souciet J.L."/>
        </authorList>
    </citation>
    <scope>NUCLEOTIDE SEQUENCE [LARGE SCALE GENOMIC DNA]</scope>
    <source>
        <strain evidence="10">ATCC 8585 / CBS 2359 / DSM 70799 / NBRC 1267 / NRRL Y-1140 / WM37</strain>
    </source>
</reference>
<dbReference type="InParanoid" id="Q6CXA9"/>
<protein>
    <recommendedName>
        <fullName evidence="7">Glutamyl-tRNA(Gln) amidotransferase subunit A, mitochondrial</fullName>
        <shortName evidence="7">Glu-AdT subunit A</shortName>
        <ecNumber evidence="7">6.3.5.7</ecNumber>
    </recommendedName>
</protein>
<dbReference type="eggNOG" id="KOG1211">
    <property type="taxonomic scope" value="Eukaryota"/>
</dbReference>
<dbReference type="STRING" id="284590.Q6CXA9"/>
<organism evidence="9 10">
    <name type="scientific">Kluyveromyces lactis (strain ATCC 8585 / CBS 2359 / DSM 70799 / NBRC 1267 / NRRL Y-1140 / WM37)</name>
    <name type="common">Yeast</name>
    <name type="synonym">Candida sphaerica</name>
    <dbReference type="NCBI Taxonomy" id="284590"/>
    <lineage>
        <taxon>Eukaryota</taxon>
        <taxon>Fungi</taxon>
        <taxon>Dikarya</taxon>
        <taxon>Ascomycota</taxon>
        <taxon>Saccharomycotina</taxon>
        <taxon>Saccharomycetes</taxon>
        <taxon>Saccharomycetales</taxon>
        <taxon>Saccharomycetaceae</taxon>
        <taxon>Kluyveromyces</taxon>
    </lineage>
</organism>
<dbReference type="Proteomes" id="UP000000598">
    <property type="component" value="Chromosome A"/>
</dbReference>
<evidence type="ECO:0000259" key="8">
    <source>
        <dbReference type="Pfam" id="PF01425"/>
    </source>
</evidence>
<dbReference type="SUPFAM" id="SSF75304">
    <property type="entry name" value="Amidase signature (AS) enzymes"/>
    <property type="match status" value="1"/>
</dbReference>
<sequence length="469" mass="51287">MSIKTALSRLQQIPEIQSRYNVFTYVNERASSQLESIDKNTTADKPLNYTLAAIKDNIATKNMPSTCASKILDGYMSPFDATVVSLLLEAGTVIAGKANMDEFGMGSAGIHSHFGPTFNPLFDHKDRVIAGGSSSGSAAAVASGVVDFALGTDTGGSVRLPASYTSTFGFKPSYGRLSRHGVISYAQSLDTVGVFANDLSMIDRVFSLLDKHDKKDPTSLSEELRHKFTSLTTKRKTLRIGIPEEFSQESVPAEFRAAMTAIIKRLMKKGHEVYPVSIPSVKNALSIYYTLSPAEAVSNLSRYDGVRYGYRAESDVEDGTLFTPTRSAFGPEVQNRIILGNYNLCSESFKNNYIKAQKLRVQLINDFDRAFRFPNVLSGNSVNKDGVDIMLSLTSTSFPTTYDEVVSEENKNPLNTYINDIFTMPMSLCGLPTMTVPAGHAFGIQVFSQHGNDYELLDACSEIDALVNS</sequence>
<dbReference type="PROSITE" id="PS00571">
    <property type="entry name" value="AMIDASES"/>
    <property type="match status" value="1"/>
</dbReference>
<evidence type="ECO:0000256" key="5">
    <source>
        <dbReference type="ARBA" id="ARBA00022917"/>
    </source>
</evidence>
<comment type="similarity">
    <text evidence="1 7">Belongs to the amidase family. GatA subfamily.</text>
</comment>
<dbReference type="Pfam" id="PF01425">
    <property type="entry name" value="Amidase"/>
    <property type="match status" value="1"/>
</dbReference>
<dbReference type="KEGG" id="kla:KLLA0_A09845g"/>
<name>Q6CXA9_KLULA</name>
<dbReference type="RefSeq" id="XP_451430.1">
    <property type="nucleotide sequence ID" value="XM_451430.1"/>
</dbReference>
<dbReference type="GO" id="GO:0005739">
    <property type="term" value="C:mitochondrion"/>
    <property type="evidence" value="ECO:0007669"/>
    <property type="project" value="UniProtKB-SubCell"/>
</dbReference>
<evidence type="ECO:0000313" key="10">
    <source>
        <dbReference type="Proteomes" id="UP000000598"/>
    </source>
</evidence>
<dbReference type="EMBL" id="CR382121">
    <property type="protein sequence ID" value="CAH03018.1"/>
    <property type="molecule type" value="Genomic_DNA"/>
</dbReference>
<dbReference type="PaxDb" id="284590-Q6CXA9"/>
<evidence type="ECO:0000256" key="1">
    <source>
        <dbReference type="ARBA" id="ARBA00008069"/>
    </source>
</evidence>
<evidence type="ECO:0000256" key="7">
    <source>
        <dbReference type="HAMAP-Rule" id="MF_03150"/>
    </source>
</evidence>
<dbReference type="OMA" id="QPASYCG"/>
<dbReference type="Gene3D" id="3.90.1300.10">
    <property type="entry name" value="Amidase signature (AS) domain"/>
    <property type="match status" value="1"/>
</dbReference>
<dbReference type="AlphaFoldDB" id="Q6CXA9"/>
<dbReference type="PANTHER" id="PTHR11895">
    <property type="entry name" value="TRANSAMIDASE"/>
    <property type="match status" value="1"/>
</dbReference>
<evidence type="ECO:0000256" key="6">
    <source>
        <dbReference type="ARBA" id="ARBA00047407"/>
    </source>
</evidence>
<dbReference type="HOGENOM" id="CLU_009600_7_6_1"/>
<comment type="catalytic activity">
    <reaction evidence="6 7">
        <text>L-glutamyl-tRNA(Gln) + L-glutamine + ATP + H2O = L-glutaminyl-tRNA(Gln) + L-glutamate + ADP + phosphate + H(+)</text>
        <dbReference type="Rhea" id="RHEA:17521"/>
        <dbReference type="Rhea" id="RHEA-COMP:9681"/>
        <dbReference type="Rhea" id="RHEA-COMP:9684"/>
        <dbReference type="ChEBI" id="CHEBI:15377"/>
        <dbReference type="ChEBI" id="CHEBI:15378"/>
        <dbReference type="ChEBI" id="CHEBI:29985"/>
        <dbReference type="ChEBI" id="CHEBI:30616"/>
        <dbReference type="ChEBI" id="CHEBI:43474"/>
        <dbReference type="ChEBI" id="CHEBI:58359"/>
        <dbReference type="ChEBI" id="CHEBI:78520"/>
        <dbReference type="ChEBI" id="CHEBI:78521"/>
        <dbReference type="ChEBI" id="CHEBI:456216"/>
        <dbReference type="EC" id="6.3.5.7"/>
    </reaction>
</comment>
<dbReference type="HAMAP" id="MF_00120">
    <property type="entry name" value="GatA"/>
    <property type="match status" value="1"/>
</dbReference>
<keyword evidence="10" id="KW-1185">Reference proteome</keyword>
<keyword evidence="3 7" id="KW-0547">Nucleotide-binding</keyword>
<dbReference type="FunCoup" id="Q6CXA9">
    <property type="interactions" value="356"/>
</dbReference>
<dbReference type="InterPro" id="IPR020556">
    <property type="entry name" value="Amidase_CS"/>
</dbReference>
<keyword evidence="5 7" id="KW-0648">Protein biosynthesis</keyword>
<dbReference type="InterPro" id="IPR036928">
    <property type="entry name" value="AS_sf"/>
</dbReference>
<dbReference type="InterPro" id="IPR000120">
    <property type="entry name" value="Amidase"/>
</dbReference>
<comment type="function">
    <text evidence="7">Allows the formation of correctly charged Gln-tRNA(Gln) through the transamidation of misacylated Glu-tRNA(Gln) in the mitochondria. The reaction takes place in the presence of glutamine and ATP through an activated gamma-phospho-Glu-tRNA(Gln).</text>
</comment>
<evidence type="ECO:0000313" key="9">
    <source>
        <dbReference type="EMBL" id="CAH03018.1"/>
    </source>
</evidence>
<dbReference type="GO" id="GO:0030956">
    <property type="term" value="C:glutamyl-tRNA(Gln) amidotransferase complex"/>
    <property type="evidence" value="ECO:0007669"/>
    <property type="project" value="UniProtKB-UniRule"/>
</dbReference>
<comment type="subunit">
    <text evidence="7">Subunit of the heterotrimeric GatFAB amidotransferase (AdT) complex, composed of A, B and F subunits.</text>
</comment>
<comment type="subcellular location">
    <subcellularLocation>
        <location evidence="7">Mitochondrion</location>
    </subcellularLocation>
</comment>
<proteinExistence type="inferred from homology"/>
<keyword evidence="7" id="KW-0496">Mitochondrion</keyword>
<evidence type="ECO:0000256" key="2">
    <source>
        <dbReference type="ARBA" id="ARBA00022598"/>
    </source>
</evidence>
<evidence type="ECO:0000256" key="3">
    <source>
        <dbReference type="ARBA" id="ARBA00022741"/>
    </source>
</evidence>
<dbReference type="InterPro" id="IPR023631">
    <property type="entry name" value="Amidase_dom"/>
</dbReference>